<dbReference type="Pfam" id="PF03330">
    <property type="entry name" value="DPBB_1"/>
    <property type="match status" value="1"/>
</dbReference>
<feature type="compositionally biased region" description="Polar residues" evidence="6">
    <location>
        <begin position="27"/>
        <end position="40"/>
    </location>
</feature>
<evidence type="ECO:0000256" key="2">
    <source>
        <dbReference type="ARBA" id="ARBA00023239"/>
    </source>
</evidence>
<dbReference type="NCBIfam" id="TIGR00413">
    <property type="entry name" value="rlpA"/>
    <property type="match status" value="1"/>
</dbReference>
<keyword evidence="1 4" id="KW-0732">Signal</keyword>
<dbReference type="InterPro" id="IPR007730">
    <property type="entry name" value="SPOR-like_dom"/>
</dbReference>
<dbReference type="PANTHER" id="PTHR34183">
    <property type="entry name" value="ENDOLYTIC PEPTIDOGLYCAN TRANSGLYCOSYLASE RLPA"/>
    <property type="match status" value="1"/>
</dbReference>
<comment type="similarity">
    <text evidence="4 5">Belongs to the RlpA family.</text>
</comment>
<dbReference type="PROSITE" id="PS51724">
    <property type="entry name" value="SPOR"/>
    <property type="match status" value="1"/>
</dbReference>
<proteinExistence type="inferred from homology"/>
<dbReference type="AlphaFoldDB" id="A0A4R3YCN6"/>
<evidence type="ECO:0000259" key="7">
    <source>
        <dbReference type="PROSITE" id="PS51724"/>
    </source>
</evidence>
<keyword evidence="8" id="KW-0449">Lipoprotein</keyword>
<organism evidence="8 9">
    <name type="scientific">Sulfurirhabdus autotrophica</name>
    <dbReference type="NCBI Taxonomy" id="1706046"/>
    <lineage>
        <taxon>Bacteria</taxon>
        <taxon>Pseudomonadati</taxon>
        <taxon>Pseudomonadota</taxon>
        <taxon>Betaproteobacteria</taxon>
        <taxon>Nitrosomonadales</taxon>
        <taxon>Sulfuricellaceae</taxon>
        <taxon>Sulfurirhabdus</taxon>
    </lineage>
</organism>
<feature type="chain" id="PRO_5021056269" description="Endolytic peptidoglycan transglycosylase RlpA" evidence="4">
    <location>
        <begin position="25"/>
        <end position="313"/>
    </location>
</feature>
<dbReference type="InterPro" id="IPR034718">
    <property type="entry name" value="RlpA"/>
</dbReference>
<dbReference type="InterPro" id="IPR036680">
    <property type="entry name" value="SPOR-like_sf"/>
</dbReference>
<reference evidence="8 9" key="1">
    <citation type="submission" date="2019-03" db="EMBL/GenBank/DDBJ databases">
        <title>Genomic Encyclopedia of Type Strains, Phase IV (KMG-IV): sequencing the most valuable type-strain genomes for metagenomic binning, comparative biology and taxonomic classification.</title>
        <authorList>
            <person name="Goeker M."/>
        </authorList>
    </citation>
    <scope>NUCLEOTIDE SEQUENCE [LARGE SCALE GENOMIC DNA]</scope>
    <source>
        <strain evidence="8 9">DSM 100309</strain>
    </source>
</reference>
<gene>
    <name evidence="4" type="primary">rlpA</name>
    <name evidence="8" type="ORF">EDC63_104130</name>
</gene>
<dbReference type="EC" id="4.2.2.-" evidence="4"/>
<dbReference type="PANTHER" id="PTHR34183:SF1">
    <property type="entry name" value="ENDOLYTIC PEPTIDOGLYCAN TRANSGLYCOSYLASE RLPA"/>
    <property type="match status" value="1"/>
</dbReference>
<keyword evidence="2 4" id="KW-0456">Lyase</keyword>
<dbReference type="HAMAP" id="MF_02071">
    <property type="entry name" value="RlpA"/>
    <property type="match status" value="1"/>
</dbReference>
<dbReference type="CDD" id="cd22268">
    <property type="entry name" value="DPBB_RlpA-like"/>
    <property type="match status" value="1"/>
</dbReference>
<evidence type="ECO:0000256" key="3">
    <source>
        <dbReference type="ARBA" id="ARBA00023316"/>
    </source>
</evidence>
<dbReference type="Gene3D" id="2.40.40.10">
    <property type="entry name" value="RlpA-like domain"/>
    <property type="match status" value="1"/>
</dbReference>
<dbReference type="OrthoDB" id="9779128at2"/>
<evidence type="ECO:0000313" key="9">
    <source>
        <dbReference type="Proteomes" id="UP000295367"/>
    </source>
</evidence>
<name>A0A4R3YCN6_9PROT</name>
<dbReference type="GO" id="GO:0008932">
    <property type="term" value="F:lytic endotransglycosylase activity"/>
    <property type="evidence" value="ECO:0007669"/>
    <property type="project" value="UniProtKB-UniRule"/>
</dbReference>
<accession>A0A4R3YCN6</accession>
<dbReference type="Gene3D" id="3.30.70.1070">
    <property type="entry name" value="Sporulation related repeat"/>
    <property type="match status" value="1"/>
</dbReference>
<keyword evidence="3 4" id="KW-0961">Cell wall biogenesis/degradation</keyword>
<dbReference type="FunFam" id="2.40.40.10:FF:000003">
    <property type="entry name" value="Endolytic peptidoglycan transglycosylase RlpA"/>
    <property type="match status" value="1"/>
</dbReference>
<evidence type="ECO:0000256" key="5">
    <source>
        <dbReference type="RuleBase" id="RU003495"/>
    </source>
</evidence>
<dbReference type="SUPFAM" id="SSF110997">
    <property type="entry name" value="Sporulation related repeat"/>
    <property type="match status" value="1"/>
</dbReference>
<protein>
    <recommendedName>
        <fullName evidence="4">Endolytic peptidoglycan transglycosylase RlpA</fullName>
        <ecNumber evidence="4">4.2.2.-</ecNumber>
    </recommendedName>
</protein>
<comment type="caution">
    <text evidence="8">The sequence shown here is derived from an EMBL/GenBank/DDBJ whole genome shotgun (WGS) entry which is preliminary data.</text>
</comment>
<evidence type="ECO:0000256" key="6">
    <source>
        <dbReference type="SAM" id="MobiDB-lite"/>
    </source>
</evidence>
<dbReference type="SUPFAM" id="SSF50685">
    <property type="entry name" value="Barwin-like endoglucanases"/>
    <property type="match status" value="1"/>
</dbReference>
<evidence type="ECO:0000256" key="4">
    <source>
        <dbReference type="HAMAP-Rule" id="MF_02071"/>
    </source>
</evidence>
<feature type="region of interest" description="Disordered" evidence="6">
    <location>
        <begin position="27"/>
        <end position="77"/>
    </location>
</feature>
<keyword evidence="9" id="KW-1185">Reference proteome</keyword>
<dbReference type="InterPro" id="IPR012997">
    <property type="entry name" value="RplA"/>
</dbReference>
<dbReference type="InterPro" id="IPR036908">
    <property type="entry name" value="RlpA-like_sf"/>
</dbReference>
<evidence type="ECO:0000313" key="8">
    <source>
        <dbReference type="EMBL" id="TCV88173.1"/>
    </source>
</evidence>
<feature type="domain" description="SPOR" evidence="7">
    <location>
        <begin position="234"/>
        <end position="313"/>
    </location>
</feature>
<evidence type="ECO:0000256" key="1">
    <source>
        <dbReference type="ARBA" id="ARBA00022729"/>
    </source>
</evidence>
<dbReference type="Proteomes" id="UP000295367">
    <property type="component" value="Unassembled WGS sequence"/>
</dbReference>
<feature type="signal peptide" evidence="4">
    <location>
        <begin position="1"/>
        <end position="24"/>
    </location>
</feature>
<comment type="function">
    <text evidence="4">Lytic transglycosylase with a strong preference for naked glycan strands that lack stem peptides.</text>
</comment>
<dbReference type="GO" id="GO:0000270">
    <property type="term" value="P:peptidoglycan metabolic process"/>
    <property type="evidence" value="ECO:0007669"/>
    <property type="project" value="UniProtKB-UniRule"/>
</dbReference>
<sequence precursor="true">MRKNFCYYILPCFILLYLAGCSTAPQRTESSTTGKSSPMATSKGASKGGGYYKDDGPGENLPANIDDIPDAQPKEEPLHKFANNPYTVFGQQYVPVTNFKPYKARGIASWYGKKFHGQKTSSGEPYDMYGMTAAHPTLPIPSYVKVTNPSTHKSVVVRVNDRGPFHSDRLMDLSYTAAYKLGIVQKGSGLVEVESINPAEPKPVVVAALAAQEPIKYTTEPVDPVEPEPSDMPLIEQSGIFLQLASFGTQINAQNFSEKIKAQLGNLSEALHIFPKNGLFKVHLGPYHNQSEATKVAENVRRTLDIKPFMVIR</sequence>
<dbReference type="GO" id="GO:0071555">
    <property type="term" value="P:cell wall organization"/>
    <property type="evidence" value="ECO:0007669"/>
    <property type="project" value="UniProtKB-KW"/>
</dbReference>
<dbReference type="EMBL" id="SMCO01000004">
    <property type="protein sequence ID" value="TCV88173.1"/>
    <property type="molecule type" value="Genomic_DNA"/>
</dbReference>
<dbReference type="InterPro" id="IPR009009">
    <property type="entry name" value="RlpA-like_DPBB"/>
</dbReference>
<dbReference type="Pfam" id="PF05036">
    <property type="entry name" value="SPOR"/>
    <property type="match status" value="1"/>
</dbReference>
<dbReference type="GO" id="GO:0042834">
    <property type="term" value="F:peptidoglycan binding"/>
    <property type="evidence" value="ECO:0007669"/>
    <property type="project" value="InterPro"/>
</dbReference>